<comment type="catalytic activity">
    <reaction evidence="9">
        <text>orotidine 5'-phosphate + H(+) = UMP + CO2</text>
        <dbReference type="Rhea" id="RHEA:11596"/>
        <dbReference type="ChEBI" id="CHEBI:15378"/>
        <dbReference type="ChEBI" id="CHEBI:16526"/>
        <dbReference type="ChEBI" id="CHEBI:57538"/>
        <dbReference type="ChEBI" id="CHEBI:57865"/>
        <dbReference type="EC" id="4.1.1.23"/>
    </reaction>
</comment>
<comment type="pathway">
    <text evidence="1 9">Pyrimidine metabolism; UMP biosynthesis via de novo pathway; UMP from orotate: step 2/2.</text>
</comment>
<dbReference type="InterPro" id="IPR013024">
    <property type="entry name" value="GGCT-like"/>
</dbReference>
<feature type="binding site" evidence="8">
    <location>
        <position position="154"/>
    </location>
    <ligand>
        <name>substrate</name>
    </ligand>
</feature>
<dbReference type="SUPFAM" id="SSF110857">
    <property type="entry name" value="Gamma-glutamyl cyclotransferase-like"/>
    <property type="match status" value="1"/>
</dbReference>
<dbReference type="NCBIfam" id="TIGR01740">
    <property type="entry name" value="pyrF"/>
    <property type="match status" value="1"/>
</dbReference>
<dbReference type="FunFam" id="3.20.20.70:FF:000114">
    <property type="entry name" value="Decarboxylase,orotidine phosphate"/>
    <property type="match status" value="1"/>
</dbReference>
<proteinExistence type="inferred from homology"/>
<evidence type="ECO:0000256" key="8">
    <source>
        <dbReference type="PIRSR" id="PIRSR614732-2"/>
    </source>
</evidence>
<organism evidence="11 12">
    <name type="scientific">Ceraceosorus bombacis</name>
    <dbReference type="NCBI Taxonomy" id="401625"/>
    <lineage>
        <taxon>Eukaryota</taxon>
        <taxon>Fungi</taxon>
        <taxon>Dikarya</taxon>
        <taxon>Basidiomycota</taxon>
        <taxon>Ustilaginomycotina</taxon>
        <taxon>Exobasidiomycetes</taxon>
        <taxon>Ceraceosorales</taxon>
        <taxon>Ceraceosoraceae</taxon>
        <taxon>Ceraceosorus</taxon>
    </lineage>
</organism>
<dbReference type="InterPro" id="IPR018089">
    <property type="entry name" value="OMPdecase_AS"/>
</dbReference>
<feature type="binding site" evidence="8">
    <location>
        <position position="245"/>
    </location>
    <ligand>
        <name>substrate</name>
    </ligand>
</feature>
<feature type="binding site" evidence="8">
    <location>
        <position position="41"/>
    </location>
    <ligand>
        <name>substrate</name>
    </ligand>
</feature>
<reference evidence="11 12" key="1">
    <citation type="submission" date="2014-09" db="EMBL/GenBank/DDBJ databases">
        <authorList>
            <person name="Magalhaes I.L.F."/>
            <person name="Oliveira U."/>
            <person name="Santos F.R."/>
            <person name="Vidigal T.H.D.A."/>
            <person name="Brescovit A.D."/>
            <person name="Santos A.J."/>
        </authorList>
    </citation>
    <scope>NUCLEOTIDE SEQUENCE [LARGE SCALE GENOMIC DNA]</scope>
</reference>
<dbReference type="GO" id="GO:0004588">
    <property type="term" value="F:orotate phosphoribosyltransferase activity"/>
    <property type="evidence" value="ECO:0007669"/>
    <property type="project" value="TreeGrafter"/>
</dbReference>
<protein>
    <recommendedName>
        <fullName evidence="3 9">Orotidine 5'-phosphate decarboxylase</fullName>
        <ecNumber evidence="9">4.1.1.23</ecNumber>
    </recommendedName>
</protein>
<dbReference type="STRING" id="401625.A0A0P1BH01"/>
<feature type="binding site" evidence="8">
    <location>
        <position position="63"/>
    </location>
    <ligand>
        <name>substrate</name>
    </ligand>
</feature>
<dbReference type="InterPro" id="IPR013785">
    <property type="entry name" value="Aldolase_TIM"/>
</dbReference>
<keyword evidence="12" id="KW-1185">Reference proteome</keyword>
<evidence type="ECO:0000313" key="11">
    <source>
        <dbReference type="EMBL" id="CEH15513.1"/>
    </source>
</evidence>
<dbReference type="InterPro" id="IPR036568">
    <property type="entry name" value="GGCT-like_sf"/>
</dbReference>
<keyword evidence="5 9" id="KW-0665">Pyrimidine biosynthesis</keyword>
<dbReference type="UniPathway" id="UPA00070">
    <property type="reaction ID" value="UER00120"/>
</dbReference>
<dbReference type="SMART" id="SM00934">
    <property type="entry name" value="OMPdecase"/>
    <property type="match status" value="1"/>
</dbReference>
<dbReference type="OrthoDB" id="10263753at2759"/>
<dbReference type="InterPro" id="IPR001754">
    <property type="entry name" value="OMPdeCOase_dom"/>
</dbReference>
<evidence type="ECO:0000256" key="4">
    <source>
        <dbReference type="ARBA" id="ARBA00022793"/>
    </source>
</evidence>
<keyword evidence="6 9" id="KW-0456">Lyase</keyword>
<feature type="active site" description="For OMPdecase activity" evidence="7">
    <location>
        <position position="94"/>
    </location>
</feature>
<dbReference type="EC" id="4.1.1.23" evidence="9"/>
<dbReference type="InterPro" id="IPR014732">
    <property type="entry name" value="OMPdecase"/>
</dbReference>
<dbReference type="Proteomes" id="UP000054845">
    <property type="component" value="Unassembled WGS sequence"/>
</dbReference>
<dbReference type="SUPFAM" id="SSF51366">
    <property type="entry name" value="Ribulose-phoshate binding barrel"/>
    <property type="match status" value="1"/>
</dbReference>
<accession>A0A0P1BH01</accession>
<dbReference type="GO" id="GO:0006207">
    <property type="term" value="P:'de novo' pyrimidine nucleobase biosynthetic process"/>
    <property type="evidence" value="ECO:0007669"/>
    <property type="project" value="InterPro"/>
</dbReference>
<dbReference type="EMBL" id="CCYA01000264">
    <property type="protein sequence ID" value="CEH15513.1"/>
    <property type="molecule type" value="Genomic_DNA"/>
</dbReference>
<evidence type="ECO:0000256" key="3">
    <source>
        <dbReference type="ARBA" id="ARBA00021923"/>
    </source>
</evidence>
<dbReference type="Gene3D" id="3.10.490.10">
    <property type="entry name" value="Gamma-glutamyl cyclotransferase-like"/>
    <property type="match status" value="1"/>
</dbReference>
<dbReference type="Gene3D" id="3.20.20.70">
    <property type="entry name" value="Aldolase class I"/>
    <property type="match status" value="1"/>
</dbReference>
<dbReference type="InterPro" id="IPR011060">
    <property type="entry name" value="RibuloseP-bd_barrel"/>
</dbReference>
<name>A0A0P1BH01_9BASI</name>
<dbReference type="CDD" id="cd06661">
    <property type="entry name" value="GGCT_like"/>
    <property type="match status" value="1"/>
</dbReference>
<dbReference type="GO" id="GO:0044205">
    <property type="term" value="P:'de novo' UMP biosynthetic process"/>
    <property type="evidence" value="ECO:0007669"/>
    <property type="project" value="UniProtKB-UniPathway"/>
</dbReference>
<feature type="binding site" evidence="8">
    <location>
        <position position="225"/>
    </location>
    <ligand>
        <name>substrate</name>
    </ligand>
</feature>
<evidence type="ECO:0000259" key="10">
    <source>
        <dbReference type="SMART" id="SM00934"/>
    </source>
</evidence>
<evidence type="ECO:0000256" key="6">
    <source>
        <dbReference type="ARBA" id="ARBA00023239"/>
    </source>
</evidence>
<feature type="domain" description="Orotidine 5'-phosphate decarboxylase" evidence="10">
    <location>
        <begin position="35"/>
        <end position="265"/>
    </location>
</feature>
<feature type="active site" description="For OMPdecase activity" evidence="7">
    <location>
        <position position="99"/>
    </location>
</feature>
<evidence type="ECO:0000256" key="7">
    <source>
        <dbReference type="PIRSR" id="PIRSR614732-1"/>
    </source>
</evidence>
<dbReference type="Pfam" id="PF04752">
    <property type="entry name" value="ChaC"/>
    <property type="match status" value="1"/>
</dbReference>
<sequence length="537" mass="59319">MSPPTHAQTYASRAQKLKNPAGKALLEVMERKQSNLCVSVDVTSKKDLLDVVKSVAKFVCLVKTHIDIVSDFDQDLIDQLVGLSKAEDFLIFEDRKFADIGNTVSLQYGAGVHKIASWAHITNAHLVPGPGIIDGLKTVGEPLQRGLLLLAEMSSKGTLAKGGYSQECVKAARANQDFVFGFIAMHRVQDDDLADSAAPIERDAEEFLVLTPGVGLDVSGDAMGQQYRTPQQVIGESKCDVIIVGRGIYGALLKSDDRASAIEQVRRQGERYRVAGWQAYEQRLTDHASVSAASVLLDTSVPTSSEMNIFGYGSLIFKPPPHTIRRTVGYIRGFTRRFAQSSIDHRGVPSRPGRVVTLVEAKDWHAFADAEDTPEGDIVWGVCWTIDPAHAKDVRAYLDHREINGYTPTYTDIWAPSTNAWSADEIVVKSCLVYVGLPSNPAFVGPSRSLQELAEYIYTCSGPSGRNDEYVLKLARATRNLSDQVRDSHLFELERILLQIRKREGLPLLDDDVVDEEREQRIMEEVIARNKANGKPL</sequence>
<evidence type="ECO:0000256" key="9">
    <source>
        <dbReference type="RuleBase" id="RU000512"/>
    </source>
</evidence>
<evidence type="ECO:0000256" key="2">
    <source>
        <dbReference type="ARBA" id="ARBA00011018"/>
    </source>
</evidence>
<keyword evidence="4 9" id="KW-0210">Decarboxylase</keyword>
<dbReference type="Pfam" id="PF00215">
    <property type="entry name" value="OMPdecase"/>
    <property type="match status" value="1"/>
</dbReference>
<evidence type="ECO:0000313" key="12">
    <source>
        <dbReference type="Proteomes" id="UP000054845"/>
    </source>
</evidence>
<evidence type="ECO:0000256" key="1">
    <source>
        <dbReference type="ARBA" id="ARBA00004861"/>
    </source>
</evidence>
<dbReference type="GO" id="GO:0006751">
    <property type="term" value="P:glutathione catabolic process"/>
    <property type="evidence" value="ECO:0007669"/>
    <property type="project" value="InterPro"/>
</dbReference>
<dbReference type="CDD" id="cd04725">
    <property type="entry name" value="OMP_decarboxylase_like"/>
    <property type="match status" value="1"/>
</dbReference>
<dbReference type="InterPro" id="IPR006840">
    <property type="entry name" value="ChaC"/>
</dbReference>
<dbReference type="PANTHER" id="PTHR19278">
    <property type="entry name" value="OROTATE PHOSPHORIBOSYLTRANSFERASE"/>
    <property type="match status" value="1"/>
</dbReference>
<dbReference type="PROSITE" id="PS00156">
    <property type="entry name" value="OMPDECASE"/>
    <property type="match status" value="1"/>
</dbReference>
<feature type="active site" description="For OMPdecase activity" evidence="7">
    <location>
        <position position="96"/>
    </location>
</feature>
<dbReference type="GO" id="GO:0061928">
    <property type="term" value="F:glutathione specific gamma-glutamylcyclotransferase activity"/>
    <property type="evidence" value="ECO:0007669"/>
    <property type="project" value="InterPro"/>
</dbReference>
<dbReference type="AlphaFoldDB" id="A0A0P1BH01"/>
<dbReference type="PANTHER" id="PTHR19278:SF9">
    <property type="entry name" value="URIDINE 5'-MONOPHOSPHATE SYNTHASE"/>
    <property type="match status" value="1"/>
</dbReference>
<feature type="binding site" evidence="8">
    <location>
        <position position="246"/>
    </location>
    <ligand>
        <name>substrate</name>
    </ligand>
</feature>
<dbReference type="GO" id="GO:0004590">
    <property type="term" value="F:orotidine-5'-phosphate decarboxylase activity"/>
    <property type="evidence" value="ECO:0007669"/>
    <property type="project" value="UniProtKB-EC"/>
</dbReference>
<evidence type="ECO:0000256" key="5">
    <source>
        <dbReference type="ARBA" id="ARBA00022975"/>
    </source>
</evidence>
<comment type="similarity">
    <text evidence="2 9">Belongs to the OMP decarboxylase family.</text>
</comment>